<dbReference type="Pfam" id="PF02887">
    <property type="entry name" value="PK_C"/>
    <property type="match status" value="1"/>
</dbReference>
<dbReference type="InterPro" id="IPR015795">
    <property type="entry name" value="Pyrv_Knase_C"/>
</dbReference>
<keyword evidence="8" id="KW-0479">Metal-binding</keyword>
<dbReference type="GO" id="GO:0016301">
    <property type="term" value="F:kinase activity"/>
    <property type="evidence" value="ECO:0007669"/>
    <property type="project" value="UniProtKB-KW"/>
</dbReference>
<dbReference type="Gene3D" id="2.40.33.10">
    <property type="entry name" value="PK beta-barrel domain-like"/>
    <property type="match status" value="1"/>
</dbReference>
<reference evidence="19" key="1">
    <citation type="submission" date="2009-08" db="EMBL/GenBank/DDBJ databases">
        <title>Annotation of Salpingoeca rosetta.</title>
        <authorList>
            <consortium name="The Broad Institute Genome Sequencing Platform"/>
            <person name="Russ C."/>
            <person name="Cuomo C."/>
            <person name="Burger G."/>
            <person name="Gray M.W."/>
            <person name="Holland P.W.H."/>
            <person name="King N."/>
            <person name="Lang F.B.F."/>
            <person name="Roger A.J."/>
            <person name="Ruiz-Trillo I."/>
            <person name="Young S.K."/>
            <person name="Zeng Q."/>
            <person name="Gargeya S."/>
            <person name="Alvarado L."/>
            <person name="Berlin A."/>
            <person name="Chapman S.B."/>
            <person name="Chen Z."/>
            <person name="Freedman E."/>
            <person name="Gellesch M."/>
            <person name="Goldberg J."/>
            <person name="Griggs A."/>
            <person name="Gujja S."/>
            <person name="Heilman E."/>
            <person name="Heiman D."/>
            <person name="Howarth C."/>
            <person name="Mehta T."/>
            <person name="Neiman D."/>
            <person name="Pearson M."/>
            <person name="Roberts A."/>
            <person name="Saif S."/>
            <person name="Shea T."/>
            <person name="Shenoy N."/>
            <person name="Sisk P."/>
            <person name="Stolte C."/>
            <person name="Sykes S."/>
            <person name="White J."/>
            <person name="Yandava C."/>
            <person name="Haas B."/>
            <person name="Nusbaum C."/>
            <person name="Birren B."/>
        </authorList>
    </citation>
    <scope>NUCLEOTIDE SEQUENCE [LARGE SCALE GENOMIC DNA]</scope>
    <source>
        <strain evidence="19">ATCC 50818</strain>
    </source>
</reference>
<dbReference type="NCBIfam" id="NF004491">
    <property type="entry name" value="PRK05826.1"/>
    <property type="match status" value="1"/>
</dbReference>
<feature type="domain" description="Pyruvate kinase barrel" evidence="17">
    <location>
        <begin position="42"/>
        <end position="372"/>
    </location>
</feature>
<dbReference type="GO" id="GO:0005524">
    <property type="term" value="F:ATP binding"/>
    <property type="evidence" value="ECO:0007669"/>
    <property type="project" value="UniProtKB-KW"/>
</dbReference>
<comment type="catalytic activity">
    <reaction evidence="15 16">
        <text>pyruvate + ATP = phosphoenolpyruvate + ADP + H(+)</text>
        <dbReference type="Rhea" id="RHEA:18157"/>
        <dbReference type="ChEBI" id="CHEBI:15361"/>
        <dbReference type="ChEBI" id="CHEBI:15378"/>
        <dbReference type="ChEBI" id="CHEBI:30616"/>
        <dbReference type="ChEBI" id="CHEBI:58702"/>
        <dbReference type="ChEBI" id="CHEBI:456216"/>
        <dbReference type="EC" id="2.7.1.40"/>
    </reaction>
</comment>
<evidence type="ECO:0000256" key="13">
    <source>
        <dbReference type="ARBA" id="ARBA00023152"/>
    </source>
</evidence>
<dbReference type="SUPFAM" id="SSF50800">
    <property type="entry name" value="PK beta-barrel domain-like"/>
    <property type="match status" value="1"/>
</dbReference>
<dbReference type="FunFam" id="3.20.20.60:FF:000001">
    <property type="entry name" value="Pyruvate kinase"/>
    <property type="match status" value="1"/>
</dbReference>
<dbReference type="Proteomes" id="UP000007799">
    <property type="component" value="Unassembled WGS sequence"/>
</dbReference>
<dbReference type="OMA" id="FERCDES"/>
<dbReference type="NCBIfam" id="NF004978">
    <property type="entry name" value="PRK06354.1"/>
    <property type="match status" value="1"/>
</dbReference>
<dbReference type="FunCoup" id="F2TWM6">
    <property type="interactions" value="841"/>
</dbReference>
<evidence type="ECO:0000256" key="5">
    <source>
        <dbReference type="ARBA" id="ARBA00011881"/>
    </source>
</evidence>
<dbReference type="FunFam" id="2.40.33.10:FF:000001">
    <property type="entry name" value="Pyruvate kinase"/>
    <property type="match status" value="1"/>
</dbReference>
<evidence type="ECO:0000256" key="11">
    <source>
        <dbReference type="ARBA" id="ARBA00022840"/>
    </source>
</evidence>
<dbReference type="SMR" id="F2TWM6"/>
<keyword evidence="12 16" id="KW-0460">Magnesium</keyword>
<comment type="pathway">
    <text evidence="3 16">Carbohydrate degradation; glycolysis; pyruvate from D-glyceraldehyde 3-phosphate: step 5/5.</text>
</comment>
<keyword evidence="14 19" id="KW-0670">Pyruvate</keyword>
<evidence type="ECO:0000313" key="20">
    <source>
        <dbReference type="Proteomes" id="UP000007799"/>
    </source>
</evidence>
<comment type="cofactor">
    <cofactor evidence="1">
        <name>Mg(2+)</name>
        <dbReference type="ChEBI" id="CHEBI:18420"/>
    </cofactor>
</comment>
<evidence type="ECO:0000256" key="2">
    <source>
        <dbReference type="ARBA" id="ARBA00001958"/>
    </source>
</evidence>
<dbReference type="Gene3D" id="3.20.20.60">
    <property type="entry name" value="Phosphoenolpyruvate-binding domains"/>
    <property type="match status" value="1"/>
</dbReference>
<dbReference type="GO" id="GO:0000287">
    <property type="term" value="F:magnesium ion binding"/>
    <property type="evidence" value="ECO:0007669"/>
    <property type="project" value="InterPro"/>
</dbReference>
<dbReference type="GO" id="GO:0006950">
    <property type="term" value="P:response to stress"/>
    <property type="evidence" value="ECO:0007669"/>
    <property type="project" value="UniProtKB-ARBA"/>
</dbReference>
<keyword evidence="10 16" id="KW-0418">Kinase</keyword>
<dbReference type="OrthoDB" id="108365at2759"/>
<keyword evidence="13 16" id="KW-0324">Glycolysis</keyword>
<evidence type="ECO:0000256" key="15">
    <source>
        <dbReference type="ARBA" id="ARBA00048152"/>
    </source>
</evidence>
<evidence type="ECO:0000259" key="18">
    <source>
        <dbReference type="Pfam" id="PF02887"/>
    </source>
</evidence>
<evidence type="ECO:0000259" key="17">
    <source>
        <dbReference type="Pfam" id="PF00224"/>
    </source>
</evidence>
<dbReference type="InterPro" id="IPR040442">
    <property type="entry name" value="Pyrv_kinase-like_dom_sf"/>
</dbReference>
<evidence type="ECO:0000256" key="12">
    <source>
        <dbReference type="ARBA" id="ARBA00022842"/>
    </source>
</evidence>
<dbReference type="RefSeq" id="XP_004999041.1">
    <property type="nucleotide sequence ID" value="XM_004998984.1"/>
</dbReference>
<dbReference type="GO" id="GO:0004743">
    <property type="term" value="F:pyruvate kinase activity"/>
    <property type="evidence" value="ECO:0007669"/>
    <property type="project" value="UniProtKB-EC"/>
</dbReference>
<evidence type="ECO:0000256" key="9">
    <source>
        <dbReference type="ARBA" id="ARBA00022741"/>
    </source>
</evidence>
<dbReference type="InterPro" id="IPR036918">
    <property type="entry name" value="Pyrv_Knase_C_sf"/>
</dbReference>
<dbReference type="UniPathway" id="UPA00109">
    <property type="reaction ID" value="UER00188"/>
</dbReference>
<comment type="cofactor">
    <cofactor evidence="2">
        <name>K(+)</name>
        <dbReference type="ChEBI" id="CHEBI:29103"/>
    </cofactor>
</comment>
<dbReference type="NCBIfam" id="TIGR01064">
    <property type="entry name" value="pyruv_kin"/>
    <property type="match status" value="1"/>
</dbReference>
<dbReference type="GO" id="GO:0030955">
    <property type="term" value="F:potassium ion binding"/>
    <property type="evidence" value="ECO:0007669"/>
    <property type="project" value="InterPro"/>
</dbReference>
<evidence type="ECO:0000256" key="10">
    <source>
        <dbReference type="ARBA" id="ARBA00022777"/>
    </source>
</evidence>
<dbReference type="FunFam" id="3.40.1380.20:FF:000001">
    <property type="entry name" value="Pyruvate kinase"/>
    <property type="match status" value="1"/>
</dbReference>
<keyword evidence="11" id="KW-0067">ATP-binding</keyword>
<keyword evidence="7 16" id="KW-0808">Transferase</keyword>
<dbReference type="STRING" id="946362.F2TWM6"/>
<evidence type="ECO:0000256" key="4">
    <source>
        <dbReference type="ARBA" id="ARBA00008663"/>
    </source>
</evidence>
<evidence type="ECO:0000256" key="16">
    <source>
        <dbReference type="RuleBase" id="RU000504"/>
    </source>
</evidence>
<dbReference type="PANTHER" id="PTHR11817">
    <property type="entry name" value="PYRUVATE KINASE"/>
    <property type="match status" value="1"/>
</dbReference>
<protein>
    <recommendedName>
        <fullName evidence="6 16">Pyruvate kinase</fullName>
        <ecNumber evidence="6 16">2.7.1.40</ecNumber>
    </recommendedName>
</protein>
<dbReference type="Gene3D" id="3.40.1380.20">
    <property type="entry name" value="Pyruvate kinase, C-terminal domain"/>
    <property type="match status" value="1"/>
</dbReference>
<keyword evidence="9" id="KW-0547">Nucleotide-binding</keyword>
<dbReference type="InterPro" id="IPR001697">
    <property type="entry name" value="Pyr_Knase"/>
</dbReference>
<feature type="domain" description="Pyruvate kinase C-terminal" evidence="18">
    <location>
        <begin position="407"/>
        <end position="525"/>
    </location>
</feature>
<dbReference type="eggNOG" id="KOG2323">
    <property type="taxonomic scope" value="Eukaryota"/>
</dbReference>
<organism evidence="20">
    <name type="scientific">Salpingoeca rosetta (strain ATCC 50818 / BSB-021)</name>
    <dbReference type="NCBI Taxonomy" id="946362"/>
    <lineage>
        <taxon>Eukaryota</taxon>
        <taxon>Choanoflagellata</taxon>
        <taxon>Craspedida</taxon>
        <taxon>Salpingoecidae</taxon>
        <taxon>Salpingoeca</taxon>
    </lineage>
</organism>
<keyword evidence="20" id="KW-1185">Reference proteome</keyword>
<evidence type="ECO:0000256" key="6">
    <source>
        <dbReference type="ARBA" id="ARBA00012142"/>
    </source>
</evidence>
<evidence type="ECO:0000256" key="1">
    <source>
        <dbReference type="ARBA" id="ARBA00001946"/>
    </source>
</evidence>
<sequence>MSMSARSSKDGVLPGQLEAHTASTDLELRGSLSVYSEPIHQRKTGIICTIGPVSRSVEKLRQLMEAGLCIVRLNFSHGDHAYHAETIANAREAAKQMGKPIAIALDTKGPEIRTGLLEGSDKDPRLELDLVAGEHITVTTDPAFKASCCTKDTLYLDYKNITKVMQPGNQIYVDDGLISLRADAIEDKNIKCTILNSGKLGSRKGCNLPNVNVDLPAVSEKDHGDLLFGVEQNVDIVFASFIRSRADIRELRKVLGDKGKHVLIIAKIENHQGIQNFDEILSEADGIMVARGDLGIEIPAEKVFLAQKMMIAKCNMAGKPVICATQMLESMVHAPRPTRAEGSDVANAVLDGADCVMLSGETAKGDYPVEAVKMMASICTEAESAVHLKKYREELRLITPRPTKTTETCSVAAVDASVACNAAGIICLTISGRTARLLSKWKPKCPIIGVTRTTHVSRQMHLYHGVHPLYYRKQKVESWSQDVDNRFFWAMERGKKLGILKSGDTIIGVHGWQTGPGHTNTVRILLVQ</sequence>
<evidence type="ECO:0000313" key="19">
    <source>
        <dbReference type="EMBL" id="EGD72472.1"/>
    </source>
</evidence>
<evidence type="ECO:0000256" key="7">
    <source>
        <dbReference type="ARBA" id="ARBA00022679"/>
    </source>
</evidence>
<dbReference type="AlphaFoldDB" id="F2TWM6"/>
<dbReference type="SUPFAM" id="SSF52935">
    <property type="entry name" value="PK C-terminal domain-like"/>
    <property type="match status" value="1"/>
</dbReference>
<dbReference type="GeneID" id="16067776"/>
<dbReference type="InParanoid" id="F2TWM6"/>
<evidence type="ECO:0000256" key="3">
    <source>
        <dbReference type="ARBA" id="ARBA00004997"/>
    </source>
</evidence>
<dbReference type="KEGG" id="sre:PTSG_00497"/>
<dbReference type="EMBL" id="GL832955">
    <property type="protein sequence ID" value="EGD72472.1"/>
    <property type="molecule type" value="Genomic_DNA"/>
</dbReference>
<evidence type="ECO:0000256" key="8">
    <source>
        <dbReference type="ARBA" id="ARBA00022723"/>
    </source>
</evidence>
<dbReference type="InterPro" id="IPR015813">
    <property type="entry name" value="Pyrv/PenolPyrv_kinase-like_dom"/>
</dbReference>
<dbReference type="InterPro" id="IPR011037">
    <property type="entry name" value="Pyrv_Knase-like_insert_dom_sf"/>
</dbReference>
<dbReference type="CDD" id="cd00288">
    <property type="entry name" value="Pyruvate_Kinase"/>
    <property type="match status" value="1"/>
</dbReference>
<dbReference type="PROSITE" id="PS00110">
    <property type="entry name" value="PYRUVATE_KINASE"/>
    <property type="match status" value="1"/>
</dbReference>
<comment type="similarity">
    <text evidence="4 16">Belongs to the pyruvate kinase family.</text>
</comment>
<evidence type="ECO:0000256" key="14">
    <source>
        <dbReference type="ARBA" id="ARBA00023317"/>
    </source>
</evidence>
<dbReference type="PRINTS" id="PR01050">
    <property type="entry name" value="PYRUVTKNASE"/>
</dbReference>
<name>F2TWM6_SALR5</name>
<dbReference type="EC" id="2.7.1.40" evidence="6 16"/>
<dbReference type="InterPro" id="IPR015793">
    <property type="entry name" value="Pyrv_Knase_brl"/>
</dbReference>
<gene>
    <name evidence="19" type="ORF">PTSG_00497</name>
</gene>
<accession>F2TWM6</accession>
<comment type="subunit">
    <text evidence="5">Homotetramer.</text>
</comment>
<dbReference type="InterPro" id="IPR015806">
    <property type="entry name" value="Pyrv_Knase_insert_dom_sf"/>
</dbReference>
<dbReference type="InterPro" id="IPR018209">
    <property type="entry name" value="Pyrv_Knase_AS"/>
</dbReference>
<dbReference type="SUPFAM" id="SSF51621">
    <property type="entry name" value="Phosphoenolpyruvate/pyruvate domain"/>
    <property type="match status" value="1"/>
</dbReference>
<dbReference type="Pfam" id="PF00224">
    <property type="entry name" value="PK"/>
    <property type="match status" value="1"/>
</dbReference>
<proteinExistence type="inferred from homology"/>